<name>A0A2J9KNX8_9ACTO</name>
<dbReference type="RefSeq" id="WP_004013266.1">
    <property type="nucleotide sequence ID" value="NZ_CAMPNB010000018.1"/>
</dbReference>
<dbReference type="Pfam" id="PF10724">
    <property type="entry name" value="DUF2516"/>
    <property type="match status" value="1"/>
</dbReference>
<protein>
    <submittedName>
        <fullName evidence="1">DUF2516 family protein</fullName>
    </submittedName>
</protein>
<dbReference type="InterPro" id="IPR019662">
    <property type="entry name" value="DUF2516"/>
</dbReference>
<evidence type="ECO:0000313" key="2">
    <source>
        <dbReference type="Proteomes" id="UP000575397"/>
    </source>
</evidence>
<evidence type="ECO:0000313" key="1">
    <source>
        <dbReference type="EMBL" id="NMX04006.1"/>
    </source>
</evidence>
<sequence length="118" mass="13007">MISLFGIINYVQMWLVFALVAVVMVLSGYALYHTLTTPEQAFISEGKRTRNFWALLNGLAVVISFLALTPAGPVGLFGALTALIIPGVYLADVRPAVTYWRQNRRGGRGTNNRPPTPW</sequence>
<dbReference type="OrthoDB" id="4774469at2"/>
<organism evidence="1 2">
    <name type="scientific">Mobiluncus mulieris</name>
    <dbReference type="NCBI Taxonomy" id="2052"/>
    <lineage>
        <taxon>Bacteria</taxon>
        <taxon>Bacillati</taxon>
        <taxon>Actinomycetota</taxon>
        <taxon>Actinomycetes</taxon>
        <taxon>Actinomycetales</taxon>
        <taxon>Actinomycetaceae</taxon>
        <taxon>Mobiluncus</taxon>
    </lineage>
</organism>
<gene>
    <name evidence="1" type="ORF">HHJ77_08735</name>
</gene>
<comment type="caution">
    <text evidence="1">The sequence shown here is derived from an EMBL/GenBank/DDBJ whole genome shotgun (WGS) entry which is preliminary data.</text>
</comment>
<proteinExistence type="predicted"/>
<reference evidence="1 2" key="1">
    <citation type="submission" date="2020-04" db="EMBL/GenBank/DDBJ databases">
        <title>Antimicrobial susceptibility and clonality of vaginal-derived multi-drug resistant Mobiluncus isolates in China.</title>
        <authorList>
            <person name="Zhang X."/>
        </authorList>
    </citation>
    <scope>NUCLEOTIDE SEQUENCE [LARGE SCALE GENOMIC DNA]</scope>
    <source>
        <strain evidence="1 2">12</strain>
    </source>
</reference>
<accession>A0A2J9KNX8</accession>
<dbReference type="EMBL" id="JABCUS010000019">
    <property type="protein sequence ID" value="NMX04006.1"/>
    <property type="molecule type" value="Genomic_DNA"/>
</dbReference>
<dbReference type="AlphaFoldDB" id="A0A2J9KNX8"/>
<dbReference type="Proteomes" id="UP000575397">
    <property type="component" value="Unassembled WGS sequence"/>
</dbReference>